<dbReference type="Proteomes" id="UP000192491">
    <property type="component" value="Unassembled WGS sequence"/>
</dbReference>
<dbReference type="PANTHER" id="PTHR20371:SF1">
    <property type="entry name" value="ENOLASE-PHOSPHATASE E1"/>
    <property type="match status" value="1"/>
</dbReference>
<protein>
    <recommendedName>
        <fullName evidence="4">Enolase-phosphatase E1</fullName>
        <ecNumber evidence="4">3.1.3.77</ecNumber>
    </recommendedName>
    <alternativeName>
        <fullName evidence="4">2,3-diketo-5-methylthio-1-phosphopentane phosphatase</fullName>
    </alternativeName>
</protein>
<comment type="caution">
    <text evidence="5">The sequence shown here is derived from an EMBL/GenBank/DDBJ whole genome shotgun (WGS) entry which is preliminary data.</text>
</comment>
<proteinExistence type="inferred from homology"/>
<dbReference type="GO" id="GO:0043716">
    <property type="term" value="F:2-hydroxy-3-keto-5-methylthiopentenyl-1-phosphate phosphatase activity"/>
    <property type="evidence" value="ECO:0007669"/>
    <property type="project" value="UniProtKB-UniRule"/>
</dbReference>
<dbReference type="UniPathway" id="UPA00904">
    <property type="reaction ID" value="UER00876"/>
</dbReference>
<dbReference type="AlphaFoldDB" id="A0A1Y1QWC9"/>
<organism evidence="5 6">
    <name type="scientific">Thiothrix lacustris</name>
    <dbReference type="NCBI Taxonomy" id="525917"/>
    <lineage>
        <taxon>Bacteria</taxon>
        <taxon>Pseudomonadati</taxon>
        <taxon>Pseudomonadota</taxon>
        <taxon>Gammaproteobacteria</taxon>
        <taxon>Thiotrichales</taxon>
        <taxon>Thiotrichaceae</taxon>
        <taxon>Thiothrix</taxon>
    </lineage>
</organism>
<dbReference type="Pfam" id="PF00702">
    <property type="entry name" value="Hydrolase"/>
    <property type="match status" value="1"/>
</dbReference>
<dbReference type="Gene3D" id="1.10.720.60">
    <property type="match status" value="1"/>
</dbReference>
<dbReference type="InterPro" id="IPR023943">
    <property type="entry name" value="Enolase-ppase_E1"/>
</dbReference>
<dbReference type="GO" id="GO:0000287">
    <property type="term" value="F:magnesium ion binding"/>
    <property type="evidence" value="ECO:0007669"/>
    <property type="project" value="UniProtKB-UniRule"/>
</dbReference>
<dbReference type="Gene3D" id="3.40.50.1000">
    <property type="entry name" value="HAD superfamily/HAD-like"/>
    <property type="match status" value="1"/>
</dbReference>
<evidence type="ECO:0000256" key="4">
    <source>
        <dbReference type="HAMAP-Rule" id="MF_01681"/>
    </source>
</evidence>
<keyword evidence="1 4" id="KW-0028">Amino-acid biosynthesis</keyword>
<comment type="catalytic activity">
    <reaction evidence="4">
        <text>5-methylsulfanyl-2,3-dioxopentyl phosphate + H2O = 1,2-dihydroxy-5-(methylsulfanyl)pent-1-en-3-one + phosphate</text>
        <dbReference type="Rhea" id="RHEA:21700"/>
        <dbReference type="ChEBI" id="CHEBI:15377"/>
        <dbReference type="ChEBI" id="CHEBI:43474"/>
        <dbReference type="ChEBI" id="CHEBI:49252"/>
        <dbReference type="ChEBI" id="CHEBI:58828"/>
        <dbReference type="EC" id="3.1.3.77"/>
    </reaction>
</comment>
<evidence type="ECO:0000313" key="5">
    <source>
        <dbReference type="EMBL" id="OQX15297.1"/>
    </source>
</evidence>
<dbReference type="SUPFAM" id="SSF56784">
    <property type="entry name" value="HAD-like"/>
    <property type="match status" value="1"/>
</dbReference>
<comment type="function">
    <text evidence="4">Bifunctional enzyme that catalyzes the enolization of 2,3-diketo-5-methylthiopentyl-1-phosphate (DK-MTP-1-P) into the intermediate 2-hydroxy-3-keto-5-methylthiopentenyl-1-phosphate (HK-MTPenyl-1-P), which is then dephosphorylated to form the acireductone 1,2-dihydroxy-3-keto-5-methylthiopentene (DHK-MTPene).</text>
</comment>
<comment type="cofactor">
    <cofactor evidence="4">
        <name>Mg(2+)</name>
        <dbReference type="ChEBI" id="CHEBI:18420"/>
    </cofactor>
    <text evidence="4">Binds 1 Mg(2+) ion per subunit.</text>
</comment>
<comment type="pathway">
    <text evidence="4">Amino-acid biosynthesis; L-methionine biosynthesis via salvage pathway; L-methionine from S-methyl-5-thio-alpha-D-ribose 1-phosphate: step 4/6.</text>
</comment>
<dbReference type="GO" id="GO:0019509">
    <property type="term" value="P:L-methionine salvage from methylthioadenosine"/>
    <property type="evidence" value="ECO:0007669"/>
    <property type="project" value="UniProtKB-UniRule"/>
</dbReference>
<gene>
    <name evidence="4" type="primary">mtnC</name>
    <name evidence="5" type="ORF">BWK73_07140</name>
</gene>
<evidence type="ECO:0000313" key="6">
    <source>
        <dbReference type="Proteomes" id="UP000192491"/>
    </source>
</evidence>
<keyword evidence="4" id="KW-0479">Metal-binding</keyword>
<dbReference type="EMBL" id="MTEJ01000016">
    <property type="protein sequence ID" value="OQX15297.1"/>
    <property type="molecule type" value="Genomic_DNA"/>
</dbReference>
<dbReference type="NCBIfam" id="TIGR01691">
    <property type="entry name" value="enolase-ppase"/>
    <property type="match status" value="1"/>
</dbReference>
<keyword evidence="3 4" id="KW-0486">Methionine biosynthesis</keyword>
<evidence type="ECO:0000256" key="3">
    <source>
        <dbReference type="ARBA" id="ARBA00023167"/>
    </source>
</evidence>
<comment type="similarity">
    <text evidence="4">Belongs to the HAD-like hydrolase superfamily. MasA/MtnC family.</text>
</comment>
<dbReference type="EC" id="3.1.3.77" evidence="4"/>
<accession>A0A1Y1QWC9</accession>
<dbReference type="GO" id="GO:0043715">
    <property type="term" value="F:2,3-diketo-5-methylthiopentyl-1-phosphate enolase activity"/>
    <property type="evidence" value="ECO:0007669"/>
    <property type="project" value="UniProtKB-UniRule"/>
</dbReference>
<evidence type="ECO:0000256" key="2">
    <source>
        <dbReference type="ARBA" id="ARBA00022801"/>
    </source>
</evidence>
<dbReference type="SFLD" id="SFLDF00044">
    <property type="entry name" value="enolase-phosphatase"/>
    <property type="match status" value="1"/>
</dbReference>
<sequence length="230" mass="25344">MSIKAILTDIEGTTTSLSFVKDVLFPYADQQMEAFVVKHRQDPAVVQLIDDVRLETGNAVLSLAEAIAQLRQWIAEDKKIAPLKAIQGLMWAEGYRNGDFTGHVYEDAVRNLLHWHELGLALYVYSSGSVYAQKLLFGYSDAGDLTPLFSGYFDTAVGHKREVQSYQAIVAALGVSASAVLFLSDIAEELDAAAQAGLKTCCLVRDNQPTDTLQHPWVKNFDELDVMSVT</sequence>
<dbReference type="SFLD" id="SFLDG01133">
    <property type="entry name" value="C1.5.4:_Enolase-phosphatase_Li"/>
    <property type="match status" value="1"/>
</dbReference>
<dbReference type="PANTHER" id="PTHR20371">
    <property type="entry name" value="ENOLASE-PHOSPHATASE E1"/>
    <property type="match status" value="1"/>
</dbReference>
<keyword evidence="4" id="KW-0460">Magnesium</keyword>
<dbReference type="GO" id="GO:0043874">
    <property type="term" value="F:acireductone synthase activity"/>
    <property type="evidence" value="ECO:0007669"/>
    <property type="project" value="UniProtKB-EC"/>
</dbReference>
<reference evidence="5 6" key="1">
    <citation type="submission" date="2017-01" db="EMBL/GenBank/DDBJ databases">
        <title>Novel large sulfur bacteria in the metagenomes of groundwater-fed chemosynthetic microbial mats in the Lake Huron basin.</title>
        <authorList>
            <person name="Sharrar A.M."/>
            <person name="Flood B.E."/>
            <person name="Bailey J.V."/>
            <person name="Jones D.S."/>
            <person name="Biddanda B."/>
            <person name="Ruberg S.A."/>
            <person name="Marcus D.N."/>
            <person name="Dick G.J."/>
        </authorList>
    </citation>
    <scope>NUCLEOTIDE SEQUENCE [LARGE SCALE GENOMIC DNA]</scope>
    <source>
        <strain evidence="5">A8</strain>
    </source>
</reference>
<dbReference type="SFLD" id="SFLDS00003">
    <property type="entry name" value="Haloacid_Dehalogenase"/>
    <property type="match status" value="1"/>
</dbReference>
<dbReference type="SFLD" id="SFLDG01129">
    <property type="entry name" value="C1.5:_HAD__Beta-PGM__Phosphata"/>
    <property type="match status" value="1"/>
</dbReference>
<comment type="pathway">
    <text evidence="4">Amino-acid biosynthesis; L-methionine biosynthesis via salvage pathway; L-methionine from S-methyl-5-thio-alpha-D-ribose 1-phosphate: step 3/6.</text>
</comment>
<dbReference type="HAMAP" id="MF_01681">
    <property type="entry name" value="Salvage_MtnC"/>
    <property type="match status" value="1"/>
</dbReference>
<dbReference type="InterPro" id="IPR036412">
    <property type="entry name" value="HAD-like_sf"/>
</dbReference>
<keyword evidence="2 4" id="KW-0378">Hydrolase</keyword>
<dbReference type="InterPro" id="IPR023214">
    <property type="entry name" value="HAD_sf"/>
</dbReference>
<name>A0A1Y1QWC9_9GAMM</name>
<comment type="subunit">
    <text evidence="4">Monomer.</text>
</comment>
<evidence type="ECO:0000256" key="1">
    <source>
        <dbReference type="ARBA" id="ARBA00022605"/>
    </source>
</evidence>
<dbReference type="STRING" id="1123401.GCA_000621325_02424"/>
<dbReference type="CDD" id="cd01629">
    <property type="entry name" value="HAD_EP"/>
    <property type="match status" value="1"/>
</dbReference>